<dbReference type="RefSeq" id="WP_386818449.1">
    <property type="nucleotide sequence ID" value="NZ_JBHUIT010000002.1"/>
</dbReference>
<dbReference type="PANTHER" id="PTHR19328:SF75">
    <property type="entry name" value="ALDOSE SUGAR DEHYDROGENASE YLII"/>
    <property type="match status" value="1"/>
</dbReference>
<name>A0ABW5D3Z0_9BACT</name>
<keyword evidence="4" id="KW-1185">Reference proteome</keyword>
<dbReference type="SUPFAM" id="SSF63829">
    <property type="entry name" value="Calcium-dependent phosphotriesterase"/>
    <property type="match status" value="1"/>
</dbReference>
<protein>
    <submittedName>
        <fullName evidence="3">Chitobiase/beta-hexosaminidase C-terminal domain-containing protein</fullName>
    </submittedName>
</protein>
<feature type="domain" description="GH29D-like beta-sandwich" evidence="2">
    <location>
        <begin position="352"/>
        <end position="409"/>
    </location>
</feature>
<reference evidence="4" key="1">
    <citation type="journal article" date="2019" name="Int. J. Syst. Evol. Microbiol.">
        <title>The Global Catalogue of Microorganisms (GCM) 10K type strain sequencing project: providing services to taxonomists for standard genome sequencing and annotation.</title>
        <authorList>
            <consortium name="The Broad Institute Genomics Platform"/>
            <consortium name="The Broad Institute Genome Sequencing Center for Infectious Disease"/>
            <person name="Wu L."/>
            <person name="Ma J."/>
        </authorList>
    </citation>
    <scope>NUCLEOTIDE SEQUENCE [LARGE SCALE GENOMIC DNA]</scope>
    <source>
        <strain evidence="4">CGMCC 4.7106</strain>
    </source>
</reference>
<evidence type="ECO:0000313" key="3">
    <source>
        <dbReference type="EMBL" id="MFD2255787.1"/>
    </source>
</evidence>
<dbReference type="InterPro" id="IPR026876">
    <property type="entry name" value="Fn3_assoc_repeat"/>
</dbReference>
<feature type="domain" description="Glucose/Sorbosone dehydrogenase" evidence="1">
    <location>
        <begin position="13"/>
        <end position="244"/>
    </location>
</feature>
<gene>
    <name evidence="3" type="ORF">ACFSSA_03780</name>
</gene>
<evidence type="ECO:0000313" key="4">
    <source>
        <dbReference type="Proteomes" id="UP001597375"/>
    </source>
</evidence>
<accession>A0ABW5D3Z0</accession>
<proteinExistence type="predicted"/>
<dbReference type="EMBL" id="JBHUIT010000002">
    <property type="protein sequence ID" value="MFD2255787.1"/>
    <property type="molecule type" value="Genomic_DNA"/>
</dbReference>
<comment type="caution">
    <text evidence="3">The sequence shown here is derived from an EMBL/GenBank/DDBJ whole genome shotgun (WGS) entry which is preliminary data.</text>
</comment>
<feature type="domain" description="GH29D-like beta-sandwich" evidence="2">
    <location>
        <begin position="443"/>
        <end position="492"/>
    </location>
</feature>
<dbReference type="Proteomes" id="UP001597375">
    <property type="component" value="Unassembled WGS sequence"/>
</dbReference>
<dbReference type="Gene3D" id="2.120.10.30">
    <property type="entry name" value="TolB, C-terminal domain"/>
    <property type="match status" value="3"/>
</dbReference>
<dbReference type="InterPro" id="IPR011041">
    <property type="entry name" value="Quinoprot_gluc/sorb_DH_b-prop"/>
</dbReference>
<dbReference type="SUPFAM" id="SSF50952">
    <property type="entry name" value="Soluble quinoprotein glucose dehydrogenase"/>
    <property type="match status" value="1"/>
</dbReference>
<dbReference type="Pfam" id="PF13290">
    <property type="entry name" value="CHB_HEX_C_1"/>
    <property type="match status" value="2"/>
</dbReference>
<evidence type="ECO:0000259" key="1">
    <source>
        <dbReference type="Pfam" id="PF07995"/>
    </source>
</evidence>
<dbReference type="Pfam" id="PF07995">
    <property type="entry name" value="GSDH"/>
    <property type="match status" value="1"/>
</dbReference>
<evidence type="ECO:0000259" key="2">
    <source>
        <dbReference type="Pfam" id="PF13290"/>
    </source>
</evidence>
<sequence>MGSDPDVADGGAETILLVIPQPERNHNGGQLAFGPDGLLYISTGDGGGSGDPYQNSQNLTNRLGKILRIDVENTSPGLPYSIPATNPFATHNVNSREILCWGLRNPWRFSFDSLTGDVFIGDVGEHQREEIDFIPSASINAGINFGWSVKEGTLDFSVQQEITGALVPPVFEYDHTLGSSVTGGQTYRGSDPRLQGFYIFGDFQTGRIWGMENPAAGGRVALLKDTAYNISTFGKDEAGEIYFADYESERIFRISTADTLPPPLITPPTSTHIGGVSYTIGNDVPGAVTHYTTDGSTPDESSPVFTPGIWVHANDPLTLKAISLRPDLEPSPASEAVYTLRPNGVQISGGNGYLNDYSTIELSESTPGTTIRYTIDGSLPDENSPLYSAESGIPINRSLTLSAIAFKSGSGWLASSVTAKTFRLIVDPPVLSSTWSDLYDPIGLTSKTSGAVLHYTTDGTMPTLQSPVWTGPQELPSNTVIRVLAGKGQMETASASLKVLRISAQKVRFETIGTGYLSSVADVVRKDDSTLYAVGLHNIWKISGGESTLYHTGGYTQSFQSIALTPEGKLSVGDAGTRDVIHFLPPSSVASDRWEVNSIVPADLVSLPSGGFLVADSTGNRIQRITASHVGTPFAGSGTAESVDGPALQAGFNFPVGIARDDAGIVYVAEYSGRRIRRIGVDNIVTTVAGNGEPGWVDGPISTARFDRPRALALDRIGNLYVSDEASGSTGKIRKIRPDGTVTTLRGPKFQAGTDTVLSPDSLGLSSPRGLDVDENGVLYIAGDYTVIKAIQEDWDNDGIPDTTEAALGAPFVVGIDDRSADFDGDLFSNCSEWIAGTDPLLSESRPNGATLETFSDKTISLDFPCDPGSTHQLEYSDDLQNWRPMGIPSSSALRSFPVRLTGSSLTSQRFYRLKSTSEQP</sequence>
<dbReference type="InterPro" id="IPR011042">
    <property type="entry name" value="6-blade_b-propeller_TolB-like"/>
</dbReference>
<dbReference type="InterPro" id="IPR059177">
    <property type="entry name" value="GH29D-like_dom"/>
</dbReference>
<dbReference type="Pfam" id="PF13287">
    <property type="entry name" value="Fn3_assoc"/>
    <property type="match status" value="1"/>
</dbReference>
<dbReference type="PANTHER" id="PTHR19328">
    <property type="entry name" value="HEDGEHOG-INTERACTING PROTEIN"/>
    <property type="match status" value="1"/>
</dbReference>
<organism evidence="3 4">
    <name type="scientific">Luteolibacter algae</name>
    <dbReference type="NCBI Taxonomy" id="454151"/>
    <lineage>
        <taxon>Bacteria</taxon>
        <taxon>Pseudomonadati</taxon>
        <taxon>Verrucomicrobiota</taxon>
        <taxon>Verrucomicrobiia</taxon>
        <taxon>Verrucomicrobiales</taxon>
        <taxon>Verrucomicrobiaceae</taxon>
        <taxon>Luteolibacter</taxon>
    </lineage>
</organism>
<dbReference type="InterPro" id="IPR012938">
    <property type="entry name" value="Glc/Sorbosone_DH"/>
</dbReference>